<dbReference type="OrthoDB" id="9807740at2"/>
<dbReference type="HOGENOM" id="CLU_106710_3_0_9"/>
<dbReference type="AlphaFoldDB" id="A0A0F4LT19"/>
<keyword evidence="5 9" id="KW-0479">Metal-binding</keyword>
<keyword evidence="9" id="KW-0963">Cytoplasm</keyword>
<keyword evidence="11" id="KW-1185">Reference proteome</keyword>
<reference evidence="10 11" key="1">
    <citation type="submission" date="2015-01" db="EMBL/GenBank/DDBJ databases">
        <title>Comparative genomics of the lactic acid bacteria isolated from the honey bee gut.</title>
        <authorList>
            <person name="Ellegaard K.M."/>
            <person name="Tamarit D."/>
            <person name="Javelind E."/>
            <person name="Olofsson T."/>
            <person name="Andersson S.G."/>
            <person name="Vasquez A."/>
        </authorList>
    </citation>
    <scope>NUCLEOTIDE SEQUENCE [LARGE SCALE GENOMIC DNA]</scope>
    <source>
        <strain evidence="10 11">Bin4</strain>
    </source>
</reference>
<evidence type="ECO:0000256" key="2">
    <source>
        <dbReference type="ARBA" id="ARBA00022517"/>
    </source>
</evidence>
<dbReference type="Proteomes" id="UP000033558">
    <property type="component" value="Unassembled WGS sequence"/>
</dbReference>
<dbReference type="GO" id="GO:0004521">
    <property type="term" value="F:RNA endonuclease activity"/>
    <property type="evidence" value="ECO:0007669"/>
    <property type="project" value="UniProtKB-UniRule"/>
</dbReference>
<evidence type="ECO:0000256" key="7">
    <source>
        <dbReference type="ARBA" id="ARBA00022801"/>
    </source>
</evidence>
<feature type="binding site" evidence="9">
    <location>
        <position position="134"/>
    </location>
    <ligand>
        <name>Zn(2+)</name>
        <dbReference type="ChEBI" id="CHEBI:29105"/>
        <note>catalytic</note>
    </ligand>
</feature>
<dbReference type="GO" id="GO:0008270">
    <property type="term" value="F:zinc ion binding"/>
    <property type="evidence" value="ECO:0007669"/>
    <property type="project" value="UniProtKB-UniRule"/>
</dbReference>
<evidence type="ECO:0000256" key="1">
    <source>
        <dbReference type="ARBA" id="ARBA00010875"/>
    </source>
</evidence>
<dbReference type="GO" id="GO:0004222">
    <property type="term" value="F:metalloendopeptidase activity"/>
    <property type="evidence" value="ECO:0007669"/>
    <property type="project" value="InterPro"/>
</dbReference>
<keyword evidence="7 9" id="KW-0378">Hydrolase</keyword>
<evidence type="ECO:0000256" key="4">
    <source>
        <dbReference type="ARBA" id="ARBA00022722"/>
    </source>
</evidence>
<evidence type="ECO:0000256" key="3">
    <source>
        <dbReference type="ARBA" id="ARBA00022552"/>
    </source>
</evidence>
<dbReference type="SUPFAM" id="SSF55486">
    <property type="entry name" value="Metalloproteases ('zincins'), catalytic domain"/>
    <property type="match status" value="1"/>
</dbReference>
<dbReference type="EMBL" id="JXJQ01000008">
    <property type="protein sequence ID" value="KJY61745.1"/>
    <property type="molecule type" value="Genomic_DNA"/>
</dbReference>
<keyword evidence="3 9" id="KW-0698">rRNA processing</keyword>
<organism evidence="10 11">
    <name type="scientific">Bombilactobacillus mellifer</name>
    <dbReference type="NCBI Taxonomy" id="1218492"/>
    <lineage>
        <taxon>Bacteria</taxon>
        <taxon>Bacillati</taxon>
        <taxon>Bacillota</taxon>
        <taxon>Bacilli</taxon>
        <taxon>Lactobacillales</taxon>
        <taxon>Lactobacillaceae</taxon>
        <taxon>Bombilactobacillus</taxon>
    </lineage>
</organism>
<gene>
    <name evidence="9 10" type="primary">ybeY</name>
    <name evidence="10" type="ORF">JG30_07970</name>
</gene>
<evidence type="ECO:0000256" key="5">
    <source>
        <dbReference type="ARBA" id="ARBA00022723"/>
    </source>
</evidence>
<protein>
    <recommendedName>
        <fullName evidence="9">Endoribonuclease YbeY</fullName>
        <ecNumber evidence="9">3.1.-.-</ecNumber>
    </recommendedName>
</protein>
<dbReference type="PANTHER" id="PTHR46986">
    <property type="entry name" value="ENDORIBONUCLEASE YBEY, CHLOROPLASTIC"/>
    <property type="match status" value="1"/>
</dbReference>
<comment type="similarity">
    <text evidence="1 9">Belongs to the endoribonuclease YbeY family.</text>
</comment>
<sequence length="158" mass="17764">MDVEIYDQNNLIQPVQLQLVQQLIAQTATTIVLPADTEMSITFCQPDKIQQLNRQYRATDRPTDVISFALEDGDDDGISTTELEAEFGVPRNIGDLFICPAVVRQHAQEYGHSYERELGYTVVHGMLHLAGYDHVQTTAAQEMFALQEKILTALGLKR</sequence>
<dbReference type="InterPro" id="IPR023091">
    <property type="entry name" value="MetalPrtase_cat_dom_sf_prd"/>
</dbReference>
<comment type="function">
    <text evidence="9">Single strand-specific metallo-endoribonuclease involved in late-stage 70S ribosome quality control and in maturation of the 3' terminus of the 16S rRNA.</text>
</comment>
<dbReference type="EC" id="3.1.-.-" evidence="9"/>
<keyword evidence="2 9" id="KW-0690">Ribosome biogenesis</keyword>
<dbReference type="RefSeq" id="WP_046316373.1">
    <property type="nucleotide sequence ID" value="NZ_JBHSZT010000001.1"/>
</dbReference>
<evidence type="ECO:0000256" key="9">
    <source>
        <dbReference type="HAMAP-Rule" id="MF_00009"/>
    </source>
</evidence>
<dbReference type="NCBIfam" id="TIGR00043">
    <property type="entry name" value="rRNA maturation RNase YbeY"/>
    <property type="match status" value="1"/>
</dbReference>
<dbReference type="GO" id="GO:0005737">
    <property type="term" value="C:cytoplasm"/>
    <property type="evidence" value="ECO:0007669"/>
    <property type="project" value="UniProtKB-SubCell"/>
</dbReference>
<dbReference type="PROSITE" id="PS01306">
    <property type="entry name" value="UPF0054"/>
    <property type="match status" value="1"/>
</dbReference>
<feature type="binding site" evidence="9">
    <location>
        <position position="128"/>
    </location>
    <ligand>
        <name>Zn(2+)</name>
        <dbReference type="ChEBI" id="CHEBI:29105"/>
        <note>catalytic</note>
    </ligand>
</feature>
<name>A0A0F4LT19_9LACO</name>
<proteinExistence type="inferred from homology"/>
<dbReference type="InterPro" id="IPR002036">
    <property type="entry name" value="YbeY"/>
</dbReference>
<keyword evidence="4 9" id="KW-0540">Nuclease</keyword>
<dbReference type="PATRIC" id="fig|1218492.5.peg.935"/>
<comment type="caution">
    <text evidence="10">The sequence shown here is derived from an EMBL/GenBank/DDBJ whole genome shotgun (WGS) entry which is preliminary data.</text>
</comment>
<accession>A0A0F4LT19</accession>
<comment type="subcellular location">
    <subcellularLocation>
        <location evidence="9">Cytoplasm</location>
    </subcellularLocation>
</comment>
<dbReference type="GO" id="GO:0006364">
    <property type="term" value="P:rRNA processing"/>
    <property type="evidence" value="ECO:0007669"/>
    <property type="project" value="UniProtKB-UniRule"/>
</dbReference>
<feature type="binding site" evidence="9">
    <location>
        <position position="124"/>
    </location>
    <ligand>
        <name>Zn(2+)</name>
        <dbReference type="ChEBI" id="CHEBI:29105"/>
        <note>catalytic</note>
    </ligand>
</feature>
<dbReference type="PANTHER" id="PTHR46986:SF1">
    <property type="entry name" value="ENDORIBONUCLEASE YBEY, CHLOROPLASTIC"/>
    <property type="match status" value="1"/>
</dbReference>
<evidence type="ECO:0000313" key="10">
    <source>
        <dbReference type="EMBL" id="KJY61745.1"/>
    </source>
</evidence>
<dbReference type="Pfam" id="PF02130">
    <property type="entry name" value="YbeY"/>
    <property type="match status" value="1"/>
</dbReference>
<keyword evidence="6 9" id="KW-0255">Endonuclease</keyword>
<evidence type="ECO:0000256" key="6">
    <source>
        <dbReference type="ARBA" id="ARBA00022759"/>
    </source>
</evidence>
<evidence type="ECO:0000313" key="11">
    <source>
        <dbReference type="Proteomes" id="UP000033558"/>
    </source>
</evidence>
<evidence type="ECO:0000256" key="8">
    <source>
        <dbReference type="ARBA" id="ARBA00022833"/>
    </source>
</evidence>
<comment type="cofactor">
    <cofactor evidence="9">
        <name>Zn(2+)</name>
        <dbReference type="ChEBI" id="CHEBI:29105"/>
    </cofactor>
    <text evidence="9">Binds 1 zinc ion.</text>
</comment>
<dbReference type="InterPro" id="IPR020549">
    <property type="entry name" value="YbeY_CS"/>
</dbReference>
<dbReference type="STRING" id="1218492.JG30_07970"/>
<dbReference type="HAMAP" id="MF_00009">
    <property type="entry name" value="Endoribonucl_YbeY"/>
    <property type="match status" value="1"/>
</dbReference>
<keyword evidence="8 9" id="KW-0862">Zinc</keyword>
<dbReference type="Gene3D" id="3.40.390.30">
    <property type="entry name" value="Metalloproteases ('zincins'), catalytic domain"/>
    <property type="match status" value="1"/>
</dbReference>